<dbReference type="EMBL" id="JAELXT010000036">
    <property type="protein sequence ID" value="MBJ6127980.1"/>
    <property type="molecule type" value="Genomic_DNA"/>
</dbReference>
<protein>
    <submittedName>
        <fullName evidence="3">Transposase</fullName>
    </submittedName>
</protein>
<evidence type="ECO:0000313" key="3">
    <source>
        <dbReference type="EMBL" id="MBJ6127980.1"/>
    </source>
</evidence>
<sequence length="117" mass="13461">MRAPLLASTTRRGRPRKHDLRLVLNAILYILRGGEPWRLLPHEYPFWQSVYDHFRRCRGGPRQDPVGPQPISRRSTDYQPKLKSLDATQVPSRSAASRGYRSSCKGEKVPLTAVRPR</sequence>
<accession>A0ABS0Y7G4</accession>
<dbReference type="PANTHER" id="PTHR30007">
    <property type="entry name" value="PHP DOMAIN PROTEIN"/>
    <property type="match status" value="1"/>
</dbReference>
<comment type="caution">
    <text evidence="3">The sequence shown here is derived from an EMBL/GenBank/DDBJ whole genome shotgun (WGS) entry which is preliminary data.</text>
</comment>
<dbReference type="Proteomes" id="UP000620670">
    <property type="component" value="Unassembled WGS sequence"/>
</dbReference>
<feature type="compositionally biased region" description="Low complexity" evidence="1">
    <location>
        <begin position="92"/>
        <end position="103"/>
    </location>
</feature>
<dbReference type="Pfam" id="PF13340">
    <property type="entry name" value="DUF4096"/>
    <property type="match status" value="1"/>
</dbReference>
<reference evidence="4" key="1">
    <citation type="submission" date="2020-12" db="EMBL/GenBank/DDBJ databases">
        <title>Hymenobacter sp.</title>
        <authorList>
            <person name="Kim M.K."/>
        </authorList>
    </citation>
    <scope>NUCLEOTIDE SEQUENCE [LARGE SCALE GENOMIC DNA]</scope>
    <source>
        <strain evidence="4">BT325</strain>
    </source>
</reference>
<evidence type="ECO:0000256" key="1">
    <source>
        <dbReference type="SAM" id="MobiDB-lite"/>
    </source>
</evidence>
<proteinExistence type="predicted"/>
<name>A0ABS0Y7G4_9HYPH</name>
<evidence type="ECO:0000259" key="2">
    <source>
        <dbReference type="Pfam" id="PF13340"/>
    </source>
</evidence>
<dbReference type="RefSeq" id="WP_199051255.1">
    <property type="nucleotide sequence ID" value="NZ_JAELXT010000036.1"/>
</dbReference>
<evidence type="ECO:0000313" key="4">
    <source>
        <dbReference type="Proteomes" id="UP000620670"/>
    </source>
</evidence>
<dbReference type="PANTHER" id="PTHR30007:SF0">
    <property type="entry name" value="TRANSPOSASE"/>
    <property type="match status" value="1"/>
</dbReference>
<feature type="region of interest" description="Disordered" evidence="1">
    <location>
        <begin position="58"/>
        <end position="117"/>
    </location>
</feature>
<organism evidence="3 4">
    <name type="scientific">Microvirga splendida</name>
    <dbReference type="NCBI Taxonomy" id="2795727"/>
    <lineage>
        <taxon>Bacteria</taxon>
        <taxon>Pseudomonadati</taxon>
        <taxon>Pseudomonadota</taxon>
        <taxon>Alphaproteobacteria</taxon>
        <taxon>Hyphomicrobiales</taxon>
        <taxon>Methylobacteriaceae</taxon>
        <taxon>Microvirga</taxon>
    </lineage>
</organism>
<dbReference type="InterPro" id="IPR025161">
    <property type="entry name" value="IS402-like_dom"/>
</dbReference>
<gene>
    <name evidence="3" type="ORF">JAO75_21505</name>
</gene>
<feature type="domain" description="Insertion element IS402-like" evidence="2">
    <location>
        <begin position="3"/>
        <end position="57"/>
    </location>
</feature>
<keyword evidence="4" id="KW-1185">Reference proteome</keyword>